<dbReference type="GO" id="GO:0030246">
    <property type="term" value="F:carbohydrate binding"/>
    <property type="evidence" value="ECO:0007669"/>
    <property type="project" value="UniProtKB-KW"/>
</dbReference>
<organism evidence="10 11">
    <name type="scientific">Monodelphis domestica</name>
    <name type="common">Gray short-tailed opossum</name>
    <dbReference type="NCBI Taxonomy" id="13616"/>
    <lineage>
        <taxon>Eukaryota</taxon>
        <taxon>Metazoa</taxon>
        <taxon>Chordata</taxon>
        <taxon>Craniata</taxon>
        <taxon>Vertebrata</taxon>
        <taxon>Euteleostomi</taxon>
        <taxon>Mammalia</taxon>
        <taxon>Metatheria</taxon>
        <taxon>Didelphimorphia</taxon>
        <taxon>Didelphidae</taxon>
        <taxon>Monodelphis</taxon>
    </lineage>
</organism>
<dbReference type="GeneTree" id="ENSGT01150000286907"/>
<evidence type="ECO:0000256" key="1">
    <source>
        <dbReference type="ARBA" id="ARBA00004167"/>
    </source>
</evidence>
<dbReference type="InterPro" id="IPR036179">
    <property type="entry name" value="Ig-like_dom_sf"/>
</dbReference>
<feature type="chain" id="PRO_5023941472" evidence="8">
    <location>
        <begin position="21"/>
        <end position="238"/>
    </location>
</feature>
<dbReference type="OMA" id="TQHIVWY"/>
<keyword evidence="2" id="KW-0812">Transmembrane</keyword>
<keyword evidence="5" id="KW-1133">Transmembrane helix</keyword>
<reference evidence="10" key="2">
    <citation type="submission" date="2025-08" db="UniProtKB">
        <authorList>
            <consortium name="Ensembl"/>
        </authorList>
    </citation>
    <scope>IDENTIFICATION</scope>
</reference>
<dbReference type="Bgee" id="ENSMODG00000048407">
    <property type="expression patterns" value="Expressed in liver"/>
</dbReference>
<dbReference type="Ensembl" id="ENSMODT00000067808.1">
    <property type="protein sequence ID" value="ENSMODP00000045031.1"/>
    <property type="gene ID" value="ENSMODG00000048407.1"/>
</dbReference>
<dbReference type="PROSITE" id="PS50835">
    <property type="entry name" value="IG_LIKE"/>
    <property type="match status" value="1"/>
</dbReference>
<feature type="domain" description="Ig-like" evidence="9">
    <location>
        <begin position="146"/>
        <end position="231"/>
    </location>
</feature>
<dbReference type="Pfam" id="PF07686">
    <property type="entry name" value="V-set"/>
    <property type="match status" value="1"/>
</dbReference>
<dbReference type="InterPro" id="IPR013783">
    <property type="entry name" value="Ig-like_fold"/>
</dbReference>
<evidence type="ECO:0000256" key="2">
    <source>
        <dbReference type="ARBA" id="ARBA00022692"/>
    </source>
</evidence>
<dbReference type="AlphaFoldDB" id="A0A5F8GCL9"/>
<proteinExistence type="inferred from homology"/>
<keyword evidence="8" id="KW-0732">Signal</keyword>
<reference evidence="10 11" key="1">
    <citation type="journal article" date="2007" name="Nature">
        <title>Genome of the marsupial Monodelphis domestica reveals innovation in non-coding sequences.</title>
        <authorList>
            <person name="Mikkelsen T.S."/>
            <person name="Wakefield M.J."/>
            <person name="Aken B."/>
            <person name="Amemiya C.T."/>
            <person name="Chang J.L."/>
            <person name="Duke S."/>
            <person name="Garber M."/>
            <person name="Gentles A.J."/>
            <person name="Goodstadt L."/>
            <person name="Heger A."/>
            <person name="Jurka J."/>
            <person name="Kamal M."/>
            <person name="Mauceli E."/>
            <person name="Searle S.M."/>
            <person name="Sharpe T."/>
            <person name="Baker M.L."/>
            <person name="Batzer M.A."/>
            <person name="Benos P.V."/>
            <person name="Belov K."/>
            <person name="Clamp M."/>
            <person name="Cook A."/>
            <person name="Cuff J."/>
            <person name="Das R."/>
            <person name="Davidow L."/>
            <person name="Deakin J.E."/>
            <person name="Fazzari M.J."/>
            <person name="Glass J.L."/>
            <person name="Grabherr M."/>
            <person name="Greally J.M."/>
            <person name="Gu W."/>
            <person name="Hore T.A."/>
            <person name="Huttley G.A."/>
            <person name="Kleber M."/>
            <person name="Jirtle R.L."/>
            <person name="Koina E."/>
            <person name="Lee J.T."/>
            <person name="Mahony S."/>
            <person name="Marra M.A."/>
            <person name="Miller R.D."/>
            <person name="Nicholls R.D."/>
            <person name="Oda M."/>
            <person name="Papenfuss A.T."/>
            <person name="Parra Z.E."/>
            <person name="Pollock D.D."/>
            <person name="Ray D.A."/>
            <person name="Schein J.E."/>
            <person name="Speed T.P."/>
            <person name="Thompson K."/>
            <person name="VandeBerg J.L."/>
            <person name="Wade C.M."/>
            <person name="Walker J.A."/>
            <person name="Waters P.D."/>
            <person name="Webber C."/>
            <person name="Weidman J.R."/>
            <person name="Xie X."/>
            <person name="Zody M.C."/>
            <person name="Baldwin J."/>
            <person name="Abdouelleil A."/>
            <person name="Abdulkadir J."/>
            <person name="Abebe A."/>
            <person name="Abera B."/>
            <person name="Abreu J."/>
            <person name="Acer S.C."/>
            <person name="Aftuck L."/>
            <person name="Alexander A."/>
            <person name="An P."/>
            <person name="Anderson E."/>
            <person name="Anderson S."/>
            <person name="Arachi H."/>
            <person name="Azer M."/>
            <person name="Bachantsang P."/>
            <person name="Barry A."/>
            <person name="Bayul T."/>
            <person name="Berlin A."/>
            <person name="Bessette D."/>
            <person name="Bloom T."/>
            <person name="Bloom T."/>
            <person name="Boguslavskiy L."/>
            <person name="Bonnet C."/>
            <person name="Boukhgalter B."/>
            <person name="Bourzgui I."/>
            <person name="Brown A."/>
            <person name="Cahill P."/>
            <person name="Channer S."/>
            <person name="Cheshatsang Y."/>
            <person name="Chuda L."/>
            <person name="Citroen M."/>
            <person name="Collymore A."/>
            <person name="Cooke P."/>
            <person name="Costello M."/>
            <person name="D'Aco K."/>
            <person name="Daza R."/>
            <person name="De Haan G."/>
            <person name="DeGray S."/>
            <person name="DeMaso C."/>
            <person name="Dhargay N."/>
            <person name="Dooley K."/>
            <person name="Dooley E."/>
            <person name="Doricent M."/>
            <person name="Dorje P."/>
            <person name="Dorjee K."/>
            <person name="Dupes A."/>
            <person name="Elong R."/>
            <person name="Falk J."/>
            <person name="Farina A."/>
            <person name="Faro S."/>
            <person name="Ferguson D."/>
            <person name="Fisher S."/>
            <person name="Foley C.D."/>
            <person name="Franke A."/>
            <person name="Friedrich D."/>
            <person name="Gadbois L."/>
            <person name="Gearin G."/>
            <person name="Gearin C.R."/>
            <person name="Giannoukos G."/>
            <person name="Goode T."/>
            <person name="Graham J."/>
            <person name="Grandbois E."/>
            <person name="Grewal S."/>
            <person name="Gyaltsen K."/>
            <person name="Hafez N."/>
            <person name="Hagos B."/>
            <person name="Hall J."/>
            <person name="Henson C."/>
            <person name="Hollinger A."/>
            <person name="Honan T."/>
            <person name="Huard M.D."/>
            <person name="Hughes L."/>
            <person name="Hurhula B."/>
            <person name="Husby M.E."/>
            <person name="Kamat A."/>
            <person name="Kanga B."/>
            <person name="Kashin S."/>
            <person name="Khazanovich D."/>
            <person name="Kisner P."/>
            <person name="Lance K."/>
            <person name="Lara M."/>
            <person name="Lee W."/>
            <person name="Lennon N."/>
            <person name="Letendre F."/>
            <person name="LeVine R."/>
            <person name="Lipovsky A."/>
            <person name="Liu X."/>
            <person name="Liu J."/>
            <person name="Liu S."/>
            <person name="Lokyitsang T."/>
            <person name="Lokyitsang Y."/>
            <person name="Lubonja R."/>
            <person name="Lui A."/>
            <person name="MacDonald P."/>
            <person name="Magnisalis V."/>
            <person name="Maru K."/>
            <person name="Matthews C."/>
            <person name="McCusker W."/>
            <person name="McDonough S."/>
            <person name="Mehta T."/>
            <person name="Meldrim J."/>
            <person name="Meneus L."/>
            <person name="Mihai O."/>
            <person name="Mihalev A."/>
            <person name="Mihova T."/>
            <person name="Mittelman R."/>
            <person name="Mlenga V."/>
            <person name="Montmayeur A."/>
            <person name="Mulrain L."/>
            <person name="Navidi A."/>
            <person name="Naylor J."/>
            <person name="Negash T."/>
            <person name="Nguyen T."/>
            <person name="Nguyen N."/>
            <person name="Nicol R."/>
            <person name="Norbu C."/>
            <person name="Norbu N."/>
            <person name="Novod N."/>
            <person name="O'Neill B."/>
            <person name="Osman S."/>
            <person name="Markiewicz E."/>
            <person name="Oyono O.L."/>
            <person name="Patti C."/>
            <person name="Phunkhang P."/>
            <person name="Pierre F."/>
            <person name="Priest M."/>
            <person name="Raghuraman S."/>
            <person name="Rege F."/>
            <person name="Reyes R."/>
            <person name="Rise C."/>
            <person name="Rogov P."/>
            <person name="Ross K."/>
            <person name="Ryan E."/>
            <person name="Settipalli S."/>
            <person name="Shea T."/>
            <person name="Sherpa N."/>
            <person name="Shi L."/>
            <person name="Shih D."/>
            <person name="Sparrow T."/>
            <person name="Spaulding J."/>
            <person name="Stalker J."/>
            <person name="Stange-Thomann N."/>
            <person name="Stavropoulos S."/>
            <person name="Stone C."/>
            <person name="Strader C."/>
            <person name="Tesfaye S."/>
            <person name="Thomson T."/>
            <person name="Thoulutsang Y."/>
            <person name="Thoulutsang D."/>
            <person name="Topham K."/>
            <person name="Topping I."/>
            <person name="Tsamla T."/>
            <person name="Vassiliev H."/>
            <person name="Vo A."/>
            <person name="Wangchuk T."/>
            <person name="Wangdi T."/>
            <person name="Weiand M."/>
            <person name="Wilkinson J."/>
            <person name="Wilson A."/>
            <person name="Yadav S."/>
            <person name="Young G."/>
            <person name="Yu Q."/>
            <person name="Zembek L."/>
            <person name="Zhong D."/>
            <person name="Zimmer A."/>
            <person name="Zwirko Z."/>
            <person name="Jaffe D.B."/>
            <person name="Alvarez P."/>
            <person name="Brockman W."/>
            <person name="Butler J."/>
            <person name="Chin C."/>
            <person name="Gnerre S."/>
            <person name="MacCallum I."/>
            <person name="Graves J.A."/>
            <person name="Ponting C.P."/>
            <person name="Breen M."/>
            <person name="Samollow P.B."/>
            <person name="Lander E.S."/>
            <person name="Lindblad-Toh K."/>
        </authorList>
    </citation>
    <scope>NUCLEOTIDE SEQUENCE [LARGE SCALE GENOMIC DNA]</scope>
</reference>
<dbReference type="PANTHER" id="PTHR12035:SF125">
    <property type="entry name" value="SIALIC ACID-BINDING IG-LIKE LECTIN 5"/>
    <property type="match status" value="1"/>
</dbReference>
<evidence type="ECO:0000256" key="3">
    <source>
        <dbReference type="ARBA" id="ARBA00022734"/>
    </source>
</evidence>
<evidence type="ECO:0000256" key="8">
    <source>
        <dbReference type="SAM" id="SignalP"/>
    </source>
</evidence>
<evidence type="ECO:0000313" key="10">
    <source>
        <dbReference type="Ensembl" id="ENSMODP00000045031.1"/>
    </source>
</evidence>
<dbReference type="GO" id="GO:0005886">
    <property type="term" value="C:plasma membrane"/>
    <property type="evidence" value="ECO:0000318"/>
    <property type="project" value="GO_Central"/>
</dbReference>
<dbReference type="InParanoid" id="A0A5F8GCL9"/>
<evidence type="ECO:0000256" key="4">
    <source>
        <dbReference type="ARBA" id="ARBA00022889"/>
    </source>
</evidence>
<dbReference type="GO" id="GO:0033691">
    <property type="term" value="F:sialic acid binding"/>
    <property type="evidence" value="ECO:0000318"/>
    <property type="project" value="GO_Central"/>
</dbReference>
<accession>A0A5F8GCL9</accession>
<dbReference type="GO" id="GO:0007155">
    <property type="term" value="P:cell adhesion"/>
    <property type="evidence" value="ECO:0000318"/>
    <property type="project" value="GO_Central"/>
</dbReference>
<evidence type="ECO:0000256" key="5">
    <source>
        <dbReference type="ARBA" id="ARBA00022989"/>
    </source>
</evidence>
<dbReference type="Proteomes" id="UP000002280">
    <property type="component" value="Chromosome 4"/>
</dbReference>
<dbReference type="InterPro" id="IPR003599">
    <property type="entry name" value="Ig_sub"/>
</dbReference>
<dbReference type="InterPro" id="IPR013106">
    <property type="entry name" value="Ig_V-set"/>
</dbReference>
<dbReference type="Gene3D" id="2.60.40.10">
    <property type="entry name" value="Immunoglobulins"/>
    <property type="match status" value="2"/>
</dbReference>
<comment type="similarity">
    <text evidence="7">Belongs to the immunoglobulin superfamily. SIGLEC (sialic acid binding Ig-like lectin) family.</text>
</comment>
<protein>
    <submittedName>
        <fullName evidence="10">Myeloid cell surface antigen CD33</fullName>
    </submittedName>
</protein>
<reference evidence="10" key="3">
    <citation type="submission" date="2025-09" db="UniProtKB">
        <authorList>
            <consortium name="Ensembl"/>
        </authorList>
    </citation>
    <scope>IDENTIFICATION</scope>
</reference>
<dbReference type="SUPFAM" id="SSF48726">
    <property type="entry name" value="Immunoglobulin"/>
    <property type="match status" value="2"/>
</dbReference>
<comment type="subcellular location">
    <subcellularLocation>
        <location evidence="1">Membrane</location>
        <topology evidence="1">Single-pass membrane protein</topology>
    </subcellularLocation>
</comment>
<keyword evidence="4" id="KW-0130">Cell adhesion</keyword>
<dbReference type="PANTHER" id="PTHR12035">
    <property type="entry name" value="SIALIC ACID BINDING IMMUNOGLOBULIN-LIKE LECTIN"/>
    <property type="match status" value="1"/>
</dbReference>
<dbReference type="KEGG" id="mdo:103105272"/>
<evidence type="ECO:0000259" key="9">
    <source>
        <dbReference type="PROSITE" id="PS50835"/>
    </source>
</evidence>
<keyword evidence="11" id="KW-1185">Reference proteome</keyword>
<sequence length="238" mass="26902">MDLLFLLQLFLSLLWRGSSSEKDPESWINVQEMVTLQEGLCVSIPCSFHYSQQHKNNNTAHGYWFQRTEQDKLVATSDTQQDVQSWAQGRFHLIGDPQMGNCSLSITGVQKQDHGDYWFQVEKGDLRYNYTSKMLSVHVEELTQKPEVCIPPILEAGHEVTLTCIAPGDYREVTPINFLWTGSALFSQGFVWQDLNSSQILFIPKAQGHGTNLTCQVTLPEAGVTTETTVQLRLACEC</sequence>
<evidence type="ECO:0000313" key="11">
    <source>
        <dbReference type="Proteomes" id="UP000002280"/>
    </source>
</evidence>
<name>A0A5F8GCL9_MONDO</name>
<dbReference type="InterPro" id="IPR051036">
    <property type="entry name" value="SIGLEC"/>
</dbReference>
<evidence type="ECO:0000256" key="7">
    <source>
        <dbReference type="ARBA" id="ARBA00038361"/>
    </source>
</evidence>
<dbReference type="STRING" id="13616.ENSMODP00000045031"/>
<keyword evidence="3" id="KW-0430">Lectin</keyword>
<keyword evidence="6" id="KW-0472">Membrane</keyword>
<evidence type="ECO:0000256" key="6">
    <source>
        <dbReference type="ARBA" id="ARBA00023136"/>
    </source>
</evidence>
<dbReference type="InterPro" id="IPR007110">
    <property type="entry name" value="Ig-like_dom"/>
</dbReference>
<feature type="signal peptide" evidence="8">
    <location>
        <begin position="1"/>
        <end position="20"/>
    </location>
</feature>
<dbReference type="SMART" id="SM00409">
    <property type="entry name" value="IG"/>
    <property type="match status" value="2"/>
</dbReference>